<dbReference type="PANTHER" id="PTHR43737:SF1">
    <property type="entry name" value="DUF1501 DOMAIN-CONTAINING PROTEIN"/>
    <property type="match status" value="1"/>
</dbReference>
<dbReference type="KEGG" id="ehx:EMIHUDRAFT_226409"/>
<dbReference type="InterPro" id="IPR003609">
    <property type="entry name" value="Pan_app"/>
</dbReference>
<evidence type="ECO:0000313" key="2">
    <source>
        <dbReference type="EnsemblProtists" id="EOD36381"/>
    </source>
</evidence>
<dbReference type="EnsemblProtists" id="EOD36381">
    <property type="protein sequence ID" value="EOD36381"/>
    <property type="gene ID" value="EMIHUDRAFT_226409"/>
</dbReference>
<keyword evidence="3" id="KW-1185">Reference proteome</keyword>
<dbReference type="HOGENOM" id="CLU_456687_0_0_1"/>
<dbReference type="GeneID" id="17281651"/>
<dbReference type="AlphaFoldDB" id="A0A0D3KKU6"/>
<sequence>MPCSFSAGGNVGLLALRRARWEEEYSLVATHLELDQPVGPSEAKRSIYHSVALDAADQLRHRAAWALSQVYVTSELMLDNRAMAQEMWLTYHDIFVRHAFGNLRDLLREVSYSPVMGEFLTLLGSRSLVFNKPDENFAREIMQLFTIGLYQLNPDGTAERSPRGALMSTYELPEIASFARAWTGFTRAEPRSNIESDQDGEPLNSVDPMRINATFRDELPKMDLHRGHIGDQLPLCIDLPPRSFLLRGARWRDAVQEYFSSSGEAGCRARCENEPRCRFYSFWKNNWCRLTETCDVMREADRPGFKINGSTSALGALLCGSKTSMGDCRFSSNVMLDADLPCSGRECAVDDVRYVNVESGRSAAIFEFVRPPCVSLTFYNDAKQVYLASAHVSPASATTVCADPATASAAVNCCDGETSTEQCEYLAEMVPFATAVKRCADYSLGGLCSVGGPPLPHEPPAARRSIVHGRALAYDQCDSTHWHSWTAASCTVQVQVRQDGEVNIVHVESGSPFKRLDSAHTFRVRWDGSSSTLPFPTTSVGCGKGCMVHGTTCLCETRVMQERVFAALAEVHSAAQVEQLLSIGRTQLTHQTDGKGVE</sequence>
<organism evidence="2 3">
    <name type="scientific">Emiliania huxleyi (strain CCMP1516)</name>
    <dbReference type="NCBI Taxonomy" id="280463"/>
    <lineage>
        <taxon>Eukaryota</taxon>
        <taxon>Haptista</taxon>
        <taxon>Haptophyta</taxon>
        <taxon>Prymnesiophyceae</taxon>
        <taxon>Isochrysidales</taxon>
        <taxon>Noelaerhabdaceae</taxon>
        <taxon>Emiliania</taxon>
    </lineage>
</organism>
<evidence type="ECO:0000313" key="3">
    <source>
        <dbReference type="Proteomes" id="UP000013827"/>
    </source>
</evidence>
<dbReference type="PANTHER" id="PTHR43737">
    <property type="entry name" value="BLL7424 PROTEIN"/>
    <property type="match status" value="1"/>
</dbReference>
<evidence type="ECO:0000259" key="1">
    <source>
        <dbReference type="Pfam" id="PF00024"/>
    </source>
</evidence>
<protein>
    <recommendedName>
        <fullName evidence="1">Apple domain-containing protein</fullName>
    </recommendedName>
</protein>
<proteinExistence type="predicted"/>
<dbReference type="Pfam" id="PF00024">
    <property type="entry name" value="PAN_1"/>
    <property type="match status" value="1"/>
</dbReference>
<accession>A0A0D3KKU6</accession>
<name>A0A0D3KKU6_EMIH1</name>
<dbReference type="Proteomes" id="UP000013827">
    <property type="component" value="Unassembled WGS sequence"/>
</dbReference>
<reference evidence="2" key="2">
    <citation type="submission" date="2024-10" db="UniProtKB">
        <authorList>
            <consortium name="EnsemblProtists"/>
        </authorList>
    </citation>
    <scope>IDENTIFICATION</scope>
</reference>
<feature type="domain" description="Apple" evidence="1">
    <location>
        <begin position="256"/>
        <end position="307"/>
    </location>
</feature>
<dbReference type="OMA" id="ARCENEP"/>
<dbReference type="PaxDb" id="2903-EOD36381"/>
<dbReference type="Pfam" id="PF08811">
    <property type="entry name" value="DUF1800"/>
    <property type="match status" value="1"/>
</dbReference>
<reference evidence="3" key="1">
    <citation type="journal article" date="2013" name="Nature">
        <title>Pan genome of the phytoplankton Emiliania underpins its global distribution.</title>
        <authorList>
            <person name="Read B.A."/>
            <person name="Kegel J."/>
            <person name="Klute M.J."/>
            <person name="Kuo A."/>
            <person name="Lefebvre S.C."/>
            <person name="Maumus F."/>
            <person name="Mayer C."/>
            <person name="Miller J."/>
            <person name="Monier A."/>
            <person name="Salamov A."/>
            <person name="Young J."/>
            <person name="Aguilar M."/>
            <person name="Claverie J.M."/>
            <person name="Frickenhaus S."/>
            <person name="Gonzalez K."/>
            <person name="Herman E.K."/>
            <person name="Lin Y.C."/>
            <person name="Napier J."/>
            <person name="Ogata H."/>
            <person name="Sarno A.F."/>
            <person name="Shmutz J."/>
            <person name="Schroeder D."/>
            <person name="de Vargas C."/>
            <person name="Verret F."/>
            <person name="von Dassow P."/>
            <person name="Valentin K."/>
            <person name="Van de Peer Y."/>
            <person name="Wheeler G."/>
            <person name="Dacks J.B."/>
            <person name="Delwiche C.F."/>
            <person name="Dyhrman S.T."/>
            <person name="Glockner G."/>
            <person name="John U."/>
            <person name="Richards T."/>
            <person name="Worden A.Z."/>
            <person name="Zhang X."/>
            <person name="Grigoriev I.V."/>
            <person name="Allen A.E."/>
            <person name="Bidle K."/>
            <person name="Borodovsky M."/>
            <person name="Bowler C."/>
            <person name="Brownlee C."/>
            <person name="Cock J.M."/>
            <person name="Elias M."/>
            <person name="Gladyshev V.N."/>
            <person name="Groth M."/>
            <person name="Guda C."/>
            <person name="Hadaegh A."/>
            <person name="Iglesias-Rodriguez M.D."/>
            <person name="Jenkins J."/>
            <person name="Jones B.M."/>
            <person name="Lawson T."/>
            <person name="Leese F."/>
            <person name="Lindquist E."/>
            <person name="Lobanov A."/>
            <person name="Lomsadze A."/>
            <person name="Malik S.B."/>
            <person name="Marsh M.E."/>
            <person name="Mackinder L."/>
            <person name="Mock T."/>
            <person name="Mueller-Roeber B."/>
            <person name="Pagarete A."/>
            <person name="Parker M."/>
            <person name="Probert I."/>
            <person name="Quesneville H."/>
            <person name="Raines C."/>
            <person name="Rensing S.A."/>
            <person name="Riano-Pachon D.M."/>
            <person name="Richier S."/>
            <person name="Rokitta S."/>
            <person name="Shiraiwa Y."/>
            <person name="Soanes D.M."/>
            <person name="van der Giezen M."/>
            <person name="Wahlund T.M."/>
            <person name="Williams B."/>
            <person name="Wilson W."/>
            <person name="Wolfe G."/>
            <person name="Wurch L.L."/>
        </authorList>
    </citation>
    <scope>NUCLEOTIDE SEQUENCE</scope>
</reference>
<dbReference type="STRING" id="2903.R1FLB4"/>
<dbReference type="RefSeq" id="XP_005788810.1">
    <property type="nucleotide sequence ID" value="XM_005788753.1"/>
</dbReference>
<dbReference type="InterPro" id="IPR014917">
    <property type="entry name" value="DUF1800"/>
</dbReference>